<feature type="region of interest" description="Disordered" evidence="1">
    <location>
        <begin position="56"/>
        <end position="76"/>
    </location>
</feature>
<reference evidence="2" key="1">
    <citation type="journal article" date="2023" name="Mol. Plant Microbe Interact.">
        <title>Elucidating the Obligate Nature and Biological Capacity of an Invasive Fungal Corn Pathogen.</title>
        <authorList>
            <person name="MacCready J.S."/>
            <person name="Roggenkamp E.M."/>
            <person name="Gdanetz K."/>
            <person name="Chilvers M.I."/>
        </authorList>
    </citation>
    <scope>NUCLEOTIDE SEQUENCE</scope>
    <source>
        <strain evidence="2">PM02</strain>
    </source>
</reference>
<gene>
    <name evidence="2" type="ORF">P8C59_008423</name>
</gene>
<accession>A0AAD9IBD8</accession>
<dbReference type="Proteomes" id="UP001217918">
    <property type="component" value="Unassembled WGS sequence"/>
</dbReference>
<evidence type="ECO:0000313" key="2">
    <source>
        <dbReference type="EMBL" id="KAK2074199.1"/>
    </source>
</evidence>
<comment type="caution">
    <text evidence="2">The sequence shown here is derived from an EMBL/GenBank/DDBJ whole genome shotgun (WGS) entry which is preliminary data.</text>
</comment>
<dbReference type="AlphaFoldDB" id="A0AAD9IBD8"/>
<organism evidence="2 3">
    <name type="scientific">Phyllachora maydis</name>
    <dbReference type="NCBI Taxonomy" id="1825666"/>
    <lineage>
        <taxon>Eukaryota</taxon>
        <taxon>Fungi</taxon>
        <taxon>Dikarya</taxon>
        <taxon>Ascomycota</taxon>
        <taxon>Pezizomycotina</taxon>
        <taxon>Sordariomycetes</taxon>
        <taxon>Sordariomycetidae</taxon>
        <taxon>Phyllachorales</taxon>
        <taxon>Phyllachoraceae</taxon>
        <taxon>Phyllachora</taxon>
    </lineage>
</organism>
<evidence type="ECO:0000313" key="3">
    <source>
        <dbReference type="Proteomes" id="UP001217918"/>
    </source>
</evidence>
<dbReference type="EMBL" id="JAQQPM010000008">
    <property type="protein sequence ID" value="KAK2074199.1"/>
    <property type="molecule type" value="Genomic_DNA"/>
</dbReference>
<proteinExistence type="predicted"/>
<protein>
    <submittedName>
        <fullName evidence="2">Uncharacterized protein</fullName>
    </submittedName>
</protein>
<evidence type="ECO:0000256" key="1">
    <source>
        <dbReference type="SAM" id="MobiDB-lite"/>
    </source>
</evidence>
<sequence length="76" mass="8513">MVGAQALSWRVVIAPLNGQTITIGPVGWLRWTVWFTIVSMPQEQEIAVQYEDRDGLRSAGRPGMTPGWDEMVPDRS</sequence>
<keyword evidence="3" id="KW-1185">Reference proteome</keyword>
<name>A0AAD9IBD8_9PEZI</name>